<keyword evidence="9" id="KW-1185">Reference proteome</keyword>
<name>A0A553MW02_9TELE</name>
<dbReference type="InterPro" id="IPR008942">
    <property type="entry name" value="ENTH_VHS"/>
</dbReference>
<feature type="compositionally biased region" description="Basic residues" evidence="4">
    <location>
        <begin position="91"/>
        <end position="102"/>
    </location>
</feature>
<dbReference type="CDD" id="cd21370">
    <property type="entry name" value="cwf21_SR140"/>
    <property type="match status" value="1"/>
</dbReference>
<sequence length="1168" mass="132200">MGDNDVKMASPEEMQERQTSSSDLIDMSLDEIIKLNKKEQKVNRTANRINPKRAANRNNVMKKLNQVAQQQRGRGRGASTAHYWPGRVRGLQRQRGSMRGRLSRGGSLNRSTAKSDGQFDQTQVTLRGSFRGRGRGRGGGLSRGALVQRGQRGGRPFVLDRGFASIKGAEKLQKYQTIQNRGGAVLRGRSSRRAGTYSSKGISLQFNYKATTNQTSVSLNDRFTGLRTRGWGRGRGTIGGGIRRGARGSFVGEARGRGRDKIFRGGRGRGRGGDSVTRGGRGFIRGRGRGGDSVTRGGRGFIRGRGRGRGGESVTREGRGFIRGRGRGRGAGRTVILHADMADKKGKSVPVKKTLSKKEQEQIKKKEEEKAAEAYEEFLAAFDTNEKSQGKTFVRGGIVNATKEEEAAEVKKNKLYRPSSKFSTPPQNSSPVQNVEVRKAAVKKKVEEKKKSNLELFKEELKMIQEEREERHKRKTGDIGGVYPDIDSPLIRRSIFDDDPTVPSTTNLYIGCINPKMTEEMLCKEFGKYGPLASVKIMWPRTDEERTRVTNRGFVAFMTRKDAERALAALDGKKVMGYEMKLGWGKAVRIPPQPLYTPIGVLKTTAPPPPSGLPFNAQPRDRFRNDFTKRGRSEDDLAKTLSEAVVTVVIPAERVLLGLIHRMIEFVVREGPLFEAMIMNREKSNPDFRFLFDNKSQEHVYYRWKLYSVLQGESINNWRTTHFRMFRGGSLWKPPLLNPYLHGEEDAENIPLPLPEEEPKKGQLKAEHRERLETLLRDLTPRKDEIGDTMFFCLERAEAAEEVVSCITESLSTVNAPLQKKIARLYLISDILYNSCAKVANASYYRKFFETKLPQIFGDISEAYRNITARLQAEQFKQKIMGCFRAWEDWAVYPDSYLIQLQNIFLGFIKPGEEVIDKAEPKSPDLDGAPLEVVNLHREEIDGAPLDDLDGSPMAWDRSSLDGLPVDDLDGVPLGNAMDDIDGVPFDESSVNALPTIALSKWEKVEDSESSAKNDSDSEVKSSDEADSPGRFDGPEFKSSLRNFEMSEGKRTRLRELEVKVMSFQDELESGKRQRKSGMTLQQQVQHYRNRLLQKEFDKDDQEKDKHSLKQKERSKKEERKEKGDERSKTRDKERSKKSEDRERSRGRSRDREERRERNKFECLPLIQ</sequence>
<dbReference type="SMART" id="SM01115">
    <property type="entry name" value="cwf21"/>
    <property type="match status" value="1"/>
</dbReference>
<dbReference type="Gene3D" id="3.30.70.330">
    <property type="match status" value="1"/>
</dbReference>
<dbReference type="SMART" id="SM00360">
    <property type="entry name" value="RRM"/>
    <property type="match status" value="1"/>
</dbReference>
<dbReference type="GO" id="GO:0005634">
    <property type="term" value="C:nucleus"/>
    <property type="evidence" value="ECO:0007669"/>
    <property type="project" value="TreeGrafter"/>
</dbReference>
<dbReference type="GO" id="GO:0006396">
    <property type="term" value="P:RNA processing"/>
    <property type="evidence" value="ECO:0007669"/>
    <property type="project" value="InterPro"/>
</dbReference>
<evidence type="ECO:0000313" key="9">
    <source>
        <dbReference type="Proteomes" id="UP000316079"/>
    </source>
</evidence>
<feature type="coiled-coil region" evidence="3">
    <location>
        <begin position="432"/>
        <end position="474"/>
    </location>
</feature>
<dbReference type="SMART" id="SM00582">
    <property type="entry name" value="RPR"/>
    <property type="match status" value="1"/>
</dbReference>
<evidence type="ECO:0000259" key="6">
    <source>
        <dbReference type="PROSITE" id="PS50128"/>
    </source>
</evidence>
<dbReference type="PANTHER" id="PTHR23140:SF5">
    <property type="entry name" value="U2-ASSOCIATED SR140 PROTEIN-LIKE"/>
    <property type="match status" value="1"/>
</dbReference>
<dbReference type="STRING" id="623744.A0A553MW02"/>
<dbReference type="Gene3D" id="1.10.10.790">
    <property type="entry name" value="Surp module"/>
    <property type="match status" value="1"/>
</dbReference>
<dbReference type="InterPro" id="IPR035979">
    <property type="entry name" value="RBD_domain_sf"/>
</dbReference>
<organism evidence="8 9">
    <name type="scientific">Danionella cerebrum</name>
    <dbReference type="NCBI Taxonomy" id="2873325"/>
    <lineage>
        <taxon>Eukaryota</taxon>
        <taxon>Metazoa</taxon>
        <taxon>Chordata</taxon>
        <taxon>Craniata</taxon>
        <taxon>Vertebrata</taxon>
        <taxon>Euteleostomi</taxon>
        <taxon>Actinopterygii</taxon>
        <taxon>Neopterygii</taxon>
        <taxon>Teleostei</taxon>
        <taxon>Ostariophysi</taxon>
        <taxon>Cypriniformes</taxon>
        <taxon>Danionidae</taxon>
        <taxon>Danioninae</taxon>
        <taxon>Danionella</taxon>
    </lineage>
</organism>
<dbReference type="OrthoDB" id="377209at2759"/>
<evidence type="ECO:0000256" key="4">
    <source>
        <dbReference type="SAM" id="MobiDB-lite"/>
    </source>
</evidence>
<feature type="region of interest" description="Disordered" evidence="4">
    <location>
        <begin position="259"/>
        <end position="332"/>
    </location>
</feature>
<feature type="compositionally biased region" description="Basic and acidic residues" evidence="4">
    <location>
        <begin position="1093"/>
        <end position="1161"/>
    </location>
</feature>
<comment type="caution">
    <text evidence="8">The sequence shown here is derived from an EMBL/GenBank/DDBJ whole genome shotgun (WGS) entry which is preliminary data.</text>
</comment>
<feature type="coiled-coil region" evidence="3">
    <location>
        <begin position="351"/>
        <end position="378"/>
    </location>
</feature>
<feature type="compositionally biased region" description="Basic and acidic residues" evidence="4">
    <location>
        <begin position="1003"/>
        <end position="1036"/>
    </location>
</feature>
<dbReference type="InterPro" id="IPR000061">
    <property type="entry name" value="Surp"/>
</dbReference>
<feature type="region of interest" description="Disordered" evidence="4">
    <location>
        <begin position="1003"/>
        <end position="1044"/>
    </location>
</feature>
<keyword evidence="3" id="KW-0175">Coiled coil</keyword>
<evidence type="ECO:0008006" key="10">
    <source>
        <dbReference type="Google" id="ProtNLM"/>
    </source>
</evidence>
<evidence type="ECO:0000313" key="8">
    <source>
        <dbReference type="EMBL" id="TRY57371.1"/>
    </source>
</evidence>
<feature type="region of interest" description="Disordered" evidence="4">
    <location>
        <begin position="1"/>
        <end position="23"/>
    </location>
</feature>
<dbReference type="SMART" id="SM00648">
    <property type="entry name" value="SWAP"/>
    <property type="match status" value="1"/>
</dbReference>
<accession>A0A553MW02</accession>
<dbReference type="SUPFAM" id="SSF54928">
    <property type="entry name" value="RNA-binding domain, RBD"/>
    <property type="match status" value="1"/>
</dbReference>
<reference evidence="8 9" key="1">
    <citation type="journal article" date="2019" name="Sci. Data">
        <title>Hybrid genome assembly and annotation of Danionella translucida.</title>
        <authorList>
            <person name="Kadobianskyi M."/>
            <person name="Schulze L."/>
            <person name="Schuelke M."/>
            <person name="Judkewitz B."/>
        </authorList>
    </citation>
    <scope>NUCLEOTIDE SEQUENCE [LARGE SCALE GENOMIC DNA]</scope>
    <source>
        <strain evidence="8 9">Bolton</strain>
    </source>
</reference>
<feature type="compositionally biased region" description="Polar residues" evidence="4">
    <location>
        <begin position="1077"/>
        <end position="1087"/>
    </location>
</feature>
<dbReference type="EMBL" id="SRMA01027241">
    <property type="protein sequence ID" value="TRY57371.1"/>
    <property type="molecule type" value="Genomic_DNA"/>
</dbReference>
<feature type="compositionally biased region" description="Polar residues" evidence="4">
    <location>
        <begin position="112"/>
        <end position="125"/>
    </location>
</feature>
<dbReference type="InterPro" id="IPR013170">
    <property type="entry name" value="mRNA_splic_Cwf21_dom"/>
</dbReference>
<dbReference type="SUPFAM" id="SSF48464">
    <property type="entry name" value="ENTH/VHS domain"/>
    <property type="match status" value="1"/>
</dbReference>
<proteinExistence type="predicted"/>
<dbReference type="CDD" id="cd12223">
    <property type="entry name" value="RRM_SR140"/>
    <property type="match status" value="1"/>
</dbReference>
<dbReference type="Pfam" id="PF00076">
    <property type="entry name" value="RRM_1"/>
    <property type="match status" value="1"/>
</dbReference>
<dbReference type="Pfam" id="PF08312">
    <property type="entry name" value="cwf21"/>
    <property type="match status" value="1"/>
</dbReference>
<evidence type="ECO:0000256" key="2">
    <source>
        <dbReference type="PROSITE-ProRule" id="PRU00176"/>
    </source>
</evidence>
<dbReference type="PROSITE" id="PS50102">
    <property type="entry name" value="RRM"/>
    <property type="match status" value="1"/>
</dbReference>
<gene>
    <name evidence="8" type="ORF">DNTS_024955</name>
</gene>
<dbReference type="InterPro" id="IPR035967">
    <property type="entry name" value="SWAP/Surp_sf"/>
</dbReference>
<dbReference type="PROSITE" id="PS51391">
    <property type="entry name" value="CID"/>
    <property type="match status" value="1"/>
</dbReference>
<dbReference type="Pfam" id="PF01805">
    <property type="entry name" value="Surp"/>
    <property type="match status" value="1"/>
</dbReference>
<feature type="domain" description="SURP motif" evidence="6">
    <location>
        <begin position="659"/>
        <end position="702"/>
    </location>
</feature>
<dbReference type="Pfam" id="PF07078">
    <property type="entry name" value="FYTT"/>
    <property type="match status" value="1"/>
</dbReference>
<dbReference type="InterPro" id="IPR006569">
    <property type="entry name" value="CID_dom"/>
</dbReference>
<keyword evidence="1 2" id="KW-0694">RNA-binding</keyword>
<evidence type="ECO:0000256" key="1">
    <source>
        <dbReference type="ARBA" id="ARBA00022884"/>
    </source>
</evidence>
<dbReference type="InterPro" id="IPR000504">
    <property type="entry name" value="RRM_dom"/>
</dbReference>
<dbReference type="InterPro" id="IPR012677">
    <property type="entry name" value="Nucleotide-bd_a/b_plait_sf"/>
</dbReference>
<dbReference type="AlphaFoldDB" id="A0A553MW02"/>
<dbReference type="InterPro" id="IPR035009">
    <property type="entry name" value="SR140_RRM"/>
</dbReference>
<dbReference type="Gene3D" id="1.25.40.90">
    <property type="match status" value="1"/>
</dbReference>
<dbReference type="InterPro" id="IPR051485">
    <property type="entry name" value="SR-CTD_assoc_factor"/>
</dbReference>
<dbReference type="GO" id="GO:0003723">
    <property type="term" value="F:RNA binding"/>
    <property type="evidence" value="ECO:0007669"/>
    <property type="project" value="UniProtKB-UniRule"/>
</dbReference>
<evidence type="ECO:0000256" key="3">
    <source>
        <dbReference type="SAM" id="Coils"/>
    </source>
</evidence>
<feature type="region of interest" description="Disordered" evidence="4">
    <location>
        <begin position="91"/>
        <end position="146"/>
    </location>
</feature>
<dbReference type="Gene3D" id="6.10.140.420">
    <property type="match status" value="1"/>
</dbReference>
<dbReference type="InterPro" id="IPR047488">
    <property type="entry name" value="SR140_cwf21"/>
</dbReference>
<dbReference type="Proteomes" id="UP000316079">
    <property type="component" value="Unassembled WGS sequence"/>
</dbReference>
<dbReference type="PANTHER" id="PTHR23140">
    <property type="entry name" value="RNA PROCESSING PROTEIN LD23810P"/>
    <property type="match status" value="1"/>
</dbReference>
<dbReference type="PROSITE" id="PS50128">
    <property type="entry name" value="SURP"/>
    <property type="match status" value="1"/>
</dbReference>
<feature type="domain" description="CID" evidence="7">
    <location>
        <begin position="764"/>
        <end position="909"/>
    </location>
</feature>
<dbReference type="Pfam" id="PF04818">
    <property type="entry name" value="CID"/>
    <property type="match status" value="1"/>
</dbReference>
<evidence type="ECO:0000259" key="5">
    <source>
        <dbReference type="PROSITE" id="PS50102"/>
    </source>
</evidence>
<evidence type="ECO:0000259" key="7">
    <source>
        <dbReference type="PROSITE" id="PS51391"/>
    </source>
</evidence>
<dbReference type="SUPFAM" id="SSF109905">
    <property type="entry name" value="Surp module (SWAP domain)"/>
    <property type="match status" value="1"/>
</dbReference>
<feature type="domain" description="RRM" evidence="5">
    <location>
        <begin position="506"/>
        <end position="587"/>
    </location>
</feature>
<feature type="region of interest" description="Disordered" evidence="4">
    <location>
        <begin position="1067"/>
        <end position="1168"/>
    </location>
</feature>
<protein>
    <recommendedName>
        <fullName evidence="10">U2 snRNP-associated SURP domain-containing protein</fullName>
    </recommendedName>
</protein>